<dbReference type="AlphaFoldDB" id="A0AA39HYC5"/>
<organism evidence="1 2">
    <name type="scientific">Armillaria borealis</name>
    <dbReference type="NCBI Taxonomy" id="47425"/>
    <lineage>
        <taxon>Eukaryota</taxon>
        <taxon>Fungi</taxon>
        <taxon>Dikarya</taxon>
        <taxon>Basidiomycota</taxon>
        <taxon>Agaricomycotina</taxon>
        <taxon>Agaricomycetes</taxon>
        <taxon>Agaricomycetidae</taxon>
        <taxon>Agaricales</taxon>
        <taxon>Marasmiineae</taxon>
        <taxon>Physalacriaceae</taxon>
        <taxon>Armillaria</taxon>
    </lineage>
</organism>
<sequence length="148" mass="16431">MVAAGVICEESVELSWSGEGSIQGAFHTLSTGHRKTSKFVVLPSVHLCADLTLLQCEYFFKASCSPLFFISIAGPWIVSLGTVFPALPIVQRLTDYLWLGNSRANDDDHALACVFQFLRLTIDVLEQCYEELELQIPLPHEPLTTFPT</sequence>
<accession>A0AA39HYC5</accession>
<keyword evidence="2" id="KW-1185">Reference proteome</keyword>
<name>A0AA39HYC5_9AGAR</name>
<dbReference type="EMBL" id="JAUEPT010000839">
    <property type="protein sequence ID" value="KAK0414398.1"/>
    <property type="molecule type" value="Genomic_DNA"/>
</dbReference>
<protein>
    <submittedName>
        <fullName evidence="1">Uncharacterized protein</fullName>
    </submittedName>
</protein>
<evidence type="ECO:0000313" key="2">
    <source>
        <dbReference type="Proteomes" id="UP001175226"/>
    </source>
</evidence>
<comment type="caution">
    <text evidence="1">The sequence shown here is derived from an EMBL/GenBank/DDBJ whole genome shotgun (WGS) entry which is preliminary data.</text>
</comment>
<gene>
    <name evidence="1" type="ORF">EV421DRAFT_1442350</name>
</gene>
<dbReference type="Proteomes" id="UP001175226">
    <property type="component" value="Unassembled WGS sequence"/>
</dbReference>
<proteinExistence type="predicted"/>
<reference evidence="1" key="1">
    <citation type="submission" date="2023-06" db="EMBL/GenBank/DDBJ databases">
        <authorList>
            <consortium name="Lawrence Berkeley National Laboratory"/>
            <person name="Ahrendt S."/>
            <person name="Sahu N."/>
            <person name="Indic B."/>
            <person name="Wong-Bajracharya J."/>
            <person name="Merenyi Z."/>
            <person name="Ke H.-M."/>
            <person name="Monk M."/>
            <person name="Kocsube S."/>
            <person name="Drula E."/>
            <person name="Lipzen A."/>
            <person name="Balint B."/>
            <person name="Henrissat B."/>
            <person name="Andreopoulos B."/>
            <person name="Martin F.M."/>
            <person name="Harder C.B."/>
            <person name="Rigling D."/>
            <person name="Ford K.L."/>
            <person name="Foster G.D."/>
            <person name="Pangilinan J."/>
            <person name="Papanicolaou A."/>
            <person name="Barry K."/>
            <person name="LaButti K."/>
            <person name="Viragh M."/>
            <person name="Koriabine M."/>
            <person name="Yan M."/>
            <person name="Riley R."/>
            <person name="Champramary S."/>
            <person name="Plett K.L."/>
            <person name="Tsai I.J."/>
            <person name="Slot J."/>
            <person name="Sipos G."/>
            <person name="Plett J."/>
            <person name="Nagy L.G."/>
            <person name="Grigoriev I.V."/>
        </authorList>
    </citation>
    <scope>NUCLEOTIDE SEQUENCE</scope>
    <source>
        <strain evidence="1">FPL87.14</strain>
    </source>
</reference>
<evidence type="ECO:0000313" key="1">
    <source>
        <dbReference type="EMBL" id="KAK0414398.1"/>
    </source>
</evidence>